<accession>F2LUS4</accession>
<dbReference type="InParanoid" id="F2LUS4"/>
<reference evidence="5 6" key="1">
    <citation type="journal article" date="2011" name="Stand. Genomic Sci.">
        <title>Complete genome sequence of the thermophilic sulfur-reducer Hippea maritima type strain (MH(2)).</title>
        <authorList>
            <person name="Huntemann M."/>
            <person name="Lu M."/>
            <person name="Nolan M."/>
            <person name="Lapidus A."/>
            <person name="Lucas S."/>
            <person name="Hammon N."/>
            <person name="Deshpande S."/>
            <person name="Cheng J.F."/>
            <person name="Tapia R."/>
            <person name="Han C."/>
            <person name="Goodwin L."/>
            <person name="Pitluck S."/>
            <person name="Liolios K."/>
            <person name="Pagani I."/>
            <person name="Ivanova N."/>
            <person name="Ovchinikova G."/>
            <person name="Pati A."/>
            <person name="Chen A."/>
            <person name="Palaniappan K."/>
            <person name="Land M."/>
            <person name="Hauser L."/>
            <person name="Jeffries C.D."/>
            <person name="Detter J.C."/>
            <person name="Brambilla E.M."/>
            <person name="Rohde M."/>
            <person name="Spring S."/>
            <person name="Goker M."/>
            <person name="Woyke T."/>
            <person name="Bristow J."/>
            <person name="Eisen J.A."/>
            <person name="Markowitz V."/>
            <person name="Hugenholtz P."/>
            <person name="Kyrpides N.C."/>
            <person name="Klenk H.P."/>
            <person name="Mavromatis K."/>
        </authorList>
    </citation>
    <scope>NUCLEOTIDE SEQUENCE [LARGE SCALE GENOMIC DNA]</scope>
    <source>
        <strain evidence="6">ATCC 700847 / DSM 10411 / MH2</strain>
    </source>
</reference>
<protein>
    <submittedName>
        <fullName evidence="5">ABC transporter related protein</fullName>
    </submittedName>
</protein>
<dbReference type="eggNOG" id="COG0396">
    <property type="taxonomic scope" value="Bacteria"/>
</dbReference>
<dbReference type="InterPro" id="IPR010230">
    <property type="entry name" value="FeS-cluster_ATPase_SufC"/>
</dbReference>
<evidence type="ECO:0000256" key="3">
    <source>
        <dbReference type="ARBA" id="ARBA00022840"/>
    </source>
</evidence>
<evidence type="ECO:0000256" key="1">
    <source>
        <dbReference type="ARBA" id="ARBA00006216"/>
    </source>
</evidence>
<dbReference type="InterPro" id="IPR027417">
    <property type="entry name" value="P-loop_NTPase"/>
</dbReference>
<dbReference type="OrthoDB" id="9809450at2"/>
<dbReference type="Gene3D" id="3.40.50.300">
    <property type="entry name" value="P-loop containing nucleotide triphosphate hydrolases"/>
    <property type="match status" value="1"/>
</dbReference>
<feature type="domain" description="ABC transporter" evidence="4">
    <location>
        <begin position="2"/>
        <end position="231"/>
    </location>
</feature>
<dbReference type="HOGENOM" id="CLU_000604_1_2_7"/>
<gene>
    <name evidence="5" type="ordered locus">Hipma_0558</name>
</gene>
<reference evidence="6" key="2">
    <citation type="submission" date="2011-03" db="EMBL/GenBank/DDBJ databases">
        <title>The complete genome of Hippea maritima DSM 10411.</title>
        <authorList>
            <consortium name="US DOE Joint Genome Institute (JGI-PGF)"/>
            <person name="Lucas S."/>
            <person name="Copeland A."/>
            <person name="Lapidus A."/>
            <person name="Bruce D."/>
            <person name="Goodwin L."/>
            <person name="Pitluck S."/>
            <person name="Peters L."/>
            <person name="Kyrpides N."/>
            <person name="Mavromatis K."/>
            <person name="Pagani I."/>
            <person name="Ivanova N."/>
            <person name="Mikhailova N."/>
            <person name="Lu M."/>
            <person name="Detter J.C."/>
            <person name="Tapia R."/>
            <person name="Han C."/>
            <person name="Land M."/>
            <person name="Hauser L."/>
            <person name="Markowitz V."/>
            <person name="Cheng J.-F."/>
            <person name="Hugenholtz P."/>
            <person name="Woyke T."/>
            <person name="Wu D."/>
            <person name="Spring S."/>
            <person name="Schroeder M."/>
            <person name="Brambilla E."/>
            <person name="Klenk H.-P."/>
            <person name="Eisen J.A."/>
        </authorList>
    </citation>
    <scope>NUCLEOTIDE SEQUENCE [LARGE SCALE GENOMIC DNA]</scope>
    <source>
        <strain evidence="6">ATCC 700847 / DSM 10411 / MH2</strain>
    </source>
</reference>
<evidence type="ECO:0000313" key="5">
    <source>
        <dbReference type="EMBL" id="AEA33529.1"/>
    </source>
</evidence>
<dbReference type="KEGG" id="hmr:Hipma_0558"/>
<keyword evidence="6" id="KW-1185">Reference proteome</keyword>
<dbReference type="STRING" id="760142.Hipma_0558"/>
<proteinExistence type="inferred from homology"/>
<sequence length="238" mass="27135">MLKLENIKYSKNSNEIIKGINMEFEEGKIYGIVGNNGVGKSTIGYIIMGLSDYKPNDGRILLDGEDITQLDVTQRAKKGISLLWQEPARFEGITVENYLKLNRKIPREQIEEALEFVNLEPNKYLKRFVDKKLSGGERKKVELASCLLLKPRYLIMDEPDSGIDIMSLDMIIKVINRFKEMGSAVIVITHRKEIALSCSYSYLICAGKVFLEGTSDKIVEYYEKTCDTCGHINYLEED</sequence>
<dbReference type="SMART" id="SM00382">
    <property type="entry name" value="AAA"/>
    <property type="match status" value="1"/>
</dbReference>
<dbReference type="InterPro" id="IPR017871">
    <property type="entry name" value="ABC_transporter-like_CS"/>
</dbReference>
<dbReference type="PROSITE" id="PS50893">
    <property type="entry name" value="ABC_TRANSPORTER_2"/>
    <property type="match status" value="1"/>
</dbReference>
<comment type="similarity">
    <text evidence="1">Belongs to the ABC transporter superfamily. Ycf16 family.</text>
</comment>
<keyword evidence="2" id="KW-0547">Nucleotide-binding</keyword>
<evidence type="ECO:0000313" key="6">
    <source>
        <dbReference type="Proteomes" id="UP000008139"/>
    </source>
</evidence>
<name>F2LUS4_HIPMA</name>
<dbReference type="Proteomes" id="UP000008139">
    <property type="component" value="Chromosome"/>
</dbReference>
<dbReference type="InterPro" id="IPR003439">
    <property type="entry name" value="ABC_transporter-like_ATP-bd"/>
</dbReference>
<dbReference type="InterPro" id="IPR003593">
    <property type="entry name" value="AAA+_ATPase"/>
</dbReference>
<evidence type="ECO:0000259" key="4">
    <source>
        <dbReference type="PROSITE" id="PS50893"/>
    </source>
</evidence>
<dbReference type="PANTHER" id="PTHR43204:SF1">
    <property type="entry name" value="ABC TRANSPORTER I FAMILY MEMBER 6, CHLOROPLASTIC"/>
    <property type="match status" value="1"/>
</dbReference>
<evidence type="ECO:0000256" key="2">
    <source>
        <dbReference type="ARBA" id="ARBA00022741"/>
    </source>
</evidence>
<dbReference type="PROSITE" id="PS00211">
    <property type="entry name" value="ABC_TRANSPORTER_1"/>
    <property type="match status" value="1"/>
</dbReference>
<dbReference type="PANTHER" id="PTHR43204">
    <property type="entry name" value="ABC TRANSPORTER I FAMILY MEMBER 6, CHLOROPLASTIC"/>
    <property type="match status" value="1"/>
</dbReference>
<dbReference type="SUPFAM" id="SSF52540">
    <property type="entry name" value="P-loop containing nucleoside triphosphate hydrolases"/>
    <property type="match status" value="1"/>
</dbReference>
<dbReference type="Pfam" id="PF00005">
    <property type="entry name" value="ABC_tran"/>
    <property type="match status" value="1"/>
</dbReference>
<dbReference type="RefSeq" id="WP_013681570.1">
    <property type="nucleotide sequence ID" value="NC_015318.1"/>
</dbReference>
<dbReference type="GO" id="GO:0005524">
    <property type="term" value="F:ATP binding"/>
    <property type="evidence" value="ECO:0007669"/>
    <property type="project" value="UniProtKB-KW"/>
</dbReference>
<keyword evidence="3" id="KW-0067">ATP-binding</keyword>
<organism evidence="5 6">
    <name type="scientific">Hippea maritima (strain ATCC 700847 / DSM 10411 / MH2)</name>
    <dbReference type="NCBI Taxonomy" id="760142"/>
    <lineage>
        <taxon>Bacteria</taxon>
        <taxon>Pseudomonadati</taxon>
        <taxon>Campylobacterota</taxon>
        <taxon>Desulfurellia</taxon>
        <taxon>Desulfurellales</taxon>
        <taxon>Hippeaceae</taxon>
        <taxon>Hippea</taxon>
    </lineage>
</organism>
<dbReference type="GO" id="GO:0016887">
    <property type="term" value="F:ATP hydrolysis activity"/>
    <property type="evidence" value="ECO:0007669"/>
    <property type="project" value="InterPro"/>
</dbReference>
<dbReference type="EMBL" id="CP002606">
    <property type="protein sequence ID" value="AEA33529.1"/>
    <property type="molecule type" value="Genomic_DNA"/>
</dbReference>
<dbReference type="AlphaFoldDB" id="F2LUS4"/>